<sequence length="282" mass="31886">MNQANCHHQILLDRSLLSAAAYFFCRDAGLIHRYGLEEPAQELVRLLADAGVLSPQMSIDRSFGYACYEYYRQQYASDELDSQLLEAAANRKNILDLCCGPGATIHAILRLYPAATVYALDQNDYYLSLLRSTLAATDRDNSQVIIQKGDAHRVPLQDQALDFIACRTSLQYLNVPVALQEMFRLLAPGGRLYLIVHGPGYLPDYWIARNQWRGQAQRLLSVWKQKGSLPPPTTRGYRFLSFGPLKKKLEQMGFTDVSYSVSKDWLFAGHLPVYYAVTAVRP</sequence>
<feature type="domain" description="Methyltransferase" evidence="1">
    <location>
        <begin position="94"/>
        <end position="190"/>
    </location>
</feature>
<proteinExistence type="predicted"/>
<dbReference type="Pfam" id="PF13649">
    <property type="entry name" value="Methyltransf_25"/>
    <property type="match status" value="1"/>
</dbReference>
<dbReference type="EMBL" id="LYPA01000029">
    <property type="protein sequence ID" value="OBR68078.1"/>
    <property type="molecule type" value="Genomic_DNA"/>
</dbReference>
<dbReference type="InterPro" id="IPR041698">
    <property type="entry name" value="Methyltransf_25"/>
</dbReference>
<keyword evidence="3" id="KW-1185">Reference proteome</keyword>
<dbReference type="InterPro" id="IPR029063">
    <property type="entry name" value="SAM-dependent_MTases_sf"/>
</dbReference>
<evidence type="ECO:0000259" key="1">
    <source>
        <dbReference type="Pfam" id="PF13649"/>
    </source>
</evidence>
<dbReference type="Gene3D" id="3.40.50.150">
    <property type="entry name" value="Vaccinia Virus protein VP39"/>
    <property type="match status" value="1"/>
</dbReference>
<comment type="caution">
    <text evidence="2">The sequence shown here is derived from an EMBL/GenBank/DDBJ whole genome shotgun (WGS) entry which is preliminary data.</text>
</comment>
<dbReference type="CDD" id="cd02440">
    <property type="entry name" value="AdoMet_MTases"/>
    <property type="match status" value="1"/>
</dbReference>
<accession>A0A1A5YR86</accession>
<dbReference type="RefSeq" id="WP_068679665.1">
    <property type="nucleotide sequence ID" value="NZ_LYPA01000029.1"/>
</dbReference>
<organism evidence="2 3">
    <name type="scientific">Paenibacillus oryzae</name>
    <dbReference type="NCBI Taxonomy" id="1844972"/>
    <lineage>
        <taxon>Bacteria</taxon>
        <taxon>Bacillati</taxon>
        <taxon>Bacillota</taxon>
        <taxon>Bacilli</taxon>
        <taxon>Bacillales</taxon>
        <taxon>Paenibacillaceae</taxon>
        <taxon>Paenibacillus</taxon>
    </lineage>
</organism>
<dbReference type="Proteomes" id="UP000092024">
    <property type="component" value="Unassembled WGS sequence"/>
</dbReference>
<dbReference type="STRING" id="1844972.A7K91_07630"/>
<evidence type="ECO:0000313" key="2">
    <source>
        <dbReference type="EMBL" id="OBR68078.1"/>
    </source>
</evidence>
<dbReference type="AlphaFoldDB" id="A0A1A5YR86"/>
<reference evidence="2 3" key="1">
    <citation type="submission" date="2016-05" db="EMBL/GenBank/DDBJ databases">
        <title>Paenibacillus oryzae. sp. nov., isolated from the rice root.</title>
        <authorList>
            <person name="Zhang J."/>
            <person name="Zhang X."/>
        </authorList>
    </citation>
    <scope>NUCLEOTIDE SEQUENCE [LARGE SCALE GENOMIC DNA]</scope>
    <source>
        <strain evidence="2 3">1DrF-4</strain>
    </source>
</reference>
<dbReference type="PANTHER" id="PTHR43591">
    <property type="entry name" value="METHYLTRANSFERASE"/>
    <property type="match status" value="1"/>
</dbReference>
<gene>
    <name evidence="2" type="ORF">A7K91_07630</name>
</gene>
<name>A0A1A5YR86_9BACL</name>
<evidence type="ECO:0000313" key="3">
    <source>
        <dbReference type="Proteomes" id="UP000092024"/>
    </source>
</evidence>
<dbReference type="SUPFAM" id="SSF53335">
    <property type="entry name" value="S-adenosyl-L-methionine-dependent methyltransferases"/>
    <property type="match status" value="1"/>
</dbReference>
<protein>
    <recommendedName>
        <fullName evidence="1">Methyltransferase domain-containing protein</fullName>
    </recommendedName>
</protein>